<evidence type="ECO:0000313" key="3">
    <source>
        <dbReference type="Proteomes" id="UP000593571"/>
    </source>
</evidence>
<proteinExistence type="predicted"/>
<protein>
    <submittedName>
        <fullName evidence="2">Uncharacterized protein</fullName>
    </submittedName>
</protein>
<dbReference type="Proteomes" id="UP000593571">
    <property type="component" value="Unassembled WGS sequence"/>
</dbReference>
<evidence type="ECO:0000256" key="1">
    <source>
        <dbReference type="SAM" id="MobiDB-lite"/>
    </source>
</evidence>
<keyword evidence="3" id="KW-1185">Reference proteome</keyword>
<name>A0A7J8INB0_ROUAE</name>
<accession>A0A7J8INB0</accession>
<reference evidence="2 3" key="1">
    <citation type="journal article" date="2020" name="Nature">
        <title>Six reference-quality genomes reveal evolution of bat adaptations.</title>
        <authorList>
            <person name="Jebb D."/>
            <person name="Huang Z."/>
            <person name="Pippel M."/>
            <person name="Hughes G.M."/>
            <person name="Lavrichenko K."/>
            <person name="Devanna P."/>
            <person name="Winkler S."/>
            <person name="Jermiin L.S."/>
            <person name="Skirmuntt E.C."/>
            <person name="Katzourakis A."/>
            <person name="Burkitt-Gray L."/>
            <person name="Ray D.A."/>
            <person name="Sullivan K.A.M."/>
            <person name="Roscito J.G."/>
            <person name="Kirilenko B.M."/>
            <person name="Davalos L.M."/>
            <person name="Corthals A.P."/>
            <person name="Power M.L."/>
            <person name="Jones G."/>
            <person name="Ransome R.D."/>
            <person name="Dechmann D.K.N."/>
            <person name="Locatelli A.G."/>
            <person name="Puechmaille S.J."/>
            <person name="Fedrigo O."/>
            <person name="Jarvis E.D."/>
            <person name="Hiller M."/>
            <person name="Vernes S.C."/>
            <person name="Myers E.W."/>
            <person name="Teeling E.C."/>
        </authorList>
    </citation>
    <scope>NUCLEOTIDE SEQUENCE [LARGE SCALE GENOMIC DNA]</scope>
    <source>
        <strain evidence="2">MRouAeg1</strain>
        <tissue evidence="2">Muscle</tissue>
    </source>
</reference>
<sequence>MAESEGNSQFEVGNLCGPALAGSLQNRQLWTTGRGNLLAAGPGQHPEVPANKAPPKGDQSRDPGGRWEALPHTFRTLDRLSSHDPCDPVYIFPNMTSCSTYGQIRHRGPKRLLLPPCNLHPLPNIYMAPVLCQALF</sequence>
<gene>
    <name evidence="2" type="ORF">HJG63_010589</name>
</gene>
<comment type="caution">
    <text evidence="2">The sequence shown here is derived from an EMBL/GenBank/DDBJ whole genome shotgun (WGS) entry which is preliminary data.</text>
</comment>
<organism evidence="2 3">
    <name type="scientific">Rousettus aegyptiacus</name>
    <name type="common">Egyptian fruit bat</name>
    <name type="synonym">Pteropus aegyptiacus</name>
    <dbReference type="NCBI Taxonomy" id="9407"/>
    <lineage>
        <taxon>Eukaryota</taxon>
        <taxon>Metazoa</taxon>
        <taxon>Chordata</taxon>
        <taxon>Craniata</taxon>
        <taxon>Vertebrata</taxon>
        <taxon>Euteleostomi</taxon>
        <taxon>Mammalia</taxon>
        <taxon>Eutheria</taxon>
        <taxon>Laurasiatheria</taxon>
        <taxon>Chiroptera</taxon>
        <taxon>Yinpterochiroptera</taxon>
        <taxon>Pteropodoidea</taxon>
        <taxon>Pteropodidae</taxon>
        <taxon>Rousettinae</taxon>
        <taxon>Rousettus</taxon>
    </lineage>
</organism>
<evidence type="ECO:0000313" key="2">
    <source>
        <dbReference type="EMBL" id="KAF6485372.1"/>
    </source>
</evidence>
<feature type="region of interest" description="Disordered" evidence="1">
    <location>
        <begin position="33"/>
        <end position="69"/>
    </location>
</feature>
<dbReference type="AlphaFoldDB" id="A0A7J8INB0"/>
<dbReference type="EMBL" id="JACASE010000003">
    <property type="protein sequence ID" value="KAF6485372.1"/>
    <property type="molecule type" value="Genomic_DNA"/>
</dbReference>